<dbReference type="InterPro" id="IPR025713">
    <property type="entry name" value="MotB-like_N_dom"/>
</dbReference>
<evidence type="ECO:0000313" key="10">
    <source>
        <dbReference type="EMBL" id="TVM17308.1"/>
    </source>
</evidence>
<evidence type="ECO:0000256" key="6">
    <source>
        <dbReference type="ARBA" id="ARBA00023136"/>
    </source>
</evidence>
<dbReference type="SUPFAM" id="SSF103088">
    <property type="entry name" value="OmpA-like"/>
    <property type="match status" value="1"/>
</dbReference>
<evidence type="ECO:0000259" key="9">
    <source>
        <dbReference type="PROSITE" id="PS51123"/>
    </source>
</evidence>
<sequence length="261" mass="29494">MKSFPPSSHPRSAVPVADNEFSDNVEIGEEEGGVDEWIITYADMCMLLLVFFILLYSMSTIDLTRFTDSFTSVRQALGEDGKRATPMRVEQEEGAIMESVLLQRQLIADQRKVYSEMRTFMNRKGLEGVIGAIFDEGVITLRLPSEVLFEPGKAEISPEGRTVITQLKDVFIQRNDQNIDIRGFTDNTPPPEDSRFKDNWELSAMRAVNVLRILLEEGVEANRLTATGLADMEPIFPNSTAENRAKNRRVEFVLEKRVGAR</sequence>
<dbReference type="CDD" id="cd07185">
    <property type="entry name" value="OmpA_C-like"/>
    <property type="match status" value="1"/>
</dbReference>
<dbReference type="Pfam" id="PF13677">
    <property type="entry name" value="MotB_plug"/>
    <property type="match status" value="1"/>
</dbReference>
<feature type="domain" description="OmpA-like" evidence="9">
    <location>
        <begin position="136"/>
        <end position="258"/>
    </location>
</feature>
<dbReference type="EMBL" id="QMIE01000007">
    <property type="protein sequence ID" value="TVM17308.1"/>
    <property type="molecule type" value="Genomic_DNA"/>
</dbReference>
<reference evidence="10 11" key="1">
    <citation type="submission" date="2018-06" db="EMBL/GenBank/DDBJ databases">
        <title>Complete genome of Desulfovibrio indonesiensis P37SLT.</title>
        <authorList>
            <person name="Crispim J.S."/>
            <person name="Vidigal P.M.P."/>
            <person name="Silva L.C.F."/>
            <person name="Laguardia C.N."/>
            <person name="Araujo L.C."/>
            <person name="Dias R.S."/>
            <person name="Sousa M.P."/>
            <person name="Paula S.O."/>
            <person name="Silva C."/>
        </authorList>
    </citation>
    <scope>NUCLEOTIDE SEQUENCE [LARGE SCALE GENOMIC DNA]</scope>
    <source>
        <strain evidence="10 11">P37SLT</strain>
    </source>
</reference>
<accession>A0A7M3MEI0</accession>
<keyword evidence="3" id="KW-1003">Cell membrane</keyword>
<dbReference type="PANTHER" id="PTHR30329:SF21">
    <property type="entry name" value="LIPOPROTEIN YIAD-RELATED"/>
    <property type="match status" value="1"/>
</dbReference>
<comment type="similarity">
    <text evidence="2">Belongs to the MotB family.</text>
</comment>
<proteinExistence type="inferred from homology"/>
<evidence type="ECO:0000256" key="1">
    <source>
        <dbReference type="ARBA" id="ARBA00004162"/>
    </source>
</evidence>
<keyword evidence="10" id="KW-0966">Cell projection</keyword>
<dbReference type="PROSITE" id="PS51123">
    <property type="entry name" value="OMPA_2"/>
    <property type="match status" value="1"/>
</dbReference>
<keyword evidence="10" id="KW-0282">Flagellum</keyword>
<evidence type="ECO:0000256" key="4">
    <source>
        <dbReference type="ARBA" id="ARBA00022692"/>
    </source>
</evidence>
<dbReference type="Gene3D" id="3.30.1330.60">
    <property type="entry name" value="OmpA-like domain"/>
    <property type="match status" value="1"/>
</dbReference>
<dbReference type="Proteomes" id="UP000448292">
    <property type="component" value="Unassembled WGS sequence"/>
</dbReference>
<feature type="transmembrane region" description="Helical" evidence="8">
    <location>
        <begin position="38"/>
        <end position="56"/>
    </location>
</feature>
<evidence type="ECO:0000256" key="7">
    <source>
        <dbReference type="PROSITE-ProRule" id="PRU00473"/>
    </source>
</evidence>
<dbReference type="InterPro" id="IPR036737">
    <property type="entry name" value="OmpA-like_sf"/>
</dbReference>
<name>A0A7M3MEI0_9BACT</name>
<evidence type="ECO:0000313" key="11">
    <source>
        <dbReference type="Proteomes" id="UP000448292"/>
    </source>
</evidence>
<comment type="caution">
    <text evidence="10">The sequence shown here is derived from an EMBL/GenBank/DDBJ whole genome shotgun (WGS) entry which is preliminary data.</text>
</comment>
<keyword evidence="11" id="KW-1185">Reference proteome</keyword>
<keyword evidence="4 8" id="KW-0812">Transmembrane</keyword>
<comment type="subcellular location">
    <subcellularLocation>
        <location evidence="1">Cell membrane</location>
        <topology evidence="1">Single-pass membrane protein</topology>
    </subcellularLocation>
</comment>
<evidence type="ECO:0000256" key="3">
    <source>
        <dbReference type="ARBA" id="ARBA00022475"/>
    </source>
</evidence>
<evidence type="ECO:0000256" key="8">
    <source>
        <dbReference type="SAM" id="Phobius"/>
    </source>
</evidence>
<keyword evidence="10" id="KW-0969">Cilium</keyword>
<dbReference type="GO" id="GO:0005886">
    <property type="term" value="C:plasma membrane"/>
    <property type="evidence" value="ECO:0007669"/>
    <property type="project" value="UniProtKB-SubCell"/>
</dbReference>
<gene>
    <name evidence="10" type="ORF">DPQ33_08975</name>
</gene>
<keyword evidence="6 7" id="KW-0472">Membrane</keyword>
<keyword evidence="5 8" id="KW-1133">Transmembrane helix</keyword>
<dbReference type="InterPro" id="IPR050330">
    <property type="entry name" value="Bact_OuterMem_StrucFunc"/>
</dbReference>
<dbReference type="InterPro" id="IPR006665">
    <property type="entry name" value="OmpA-like"/>
</dbReference>
<dbReference type="AlphaFoldDB" id="A0A7M3MEI0"/>
<evidence type="ECO:0000256" key="2">
    <source>
        <dbReference type="ARBA" id="ARBA00008914"/>
    </source>
</evidence>
<protein>
    <submittedName>
        <fullName evidence="10">Flagellar motor protein MotB</fullName>
    </submittedName>
</protein>
<dbReference type="Pfam" id="PF00691">
    <property type="entry name" value="OmpA"/>
    <property type="match status" value="1"/>
</dbReference>
<evidence type="ECO:0000256" key="5">
    <source>
        <dbReference type="ARBA" id="ARBA00022989"/>
    </source>
</evidence>
<dbReference type="PANTHER" id="PTHR30329">
    <property type="entry name" value="STATOR ELEMENT OF FLAGELLAR MOTOR COMPLEX"/>
    <property type="match status" value="1"/>
</dbReference>
<organism evidence="10 11">
    <name type="scientific">Oceanidesulfovibrio indonesiensis</name>
    <dbReference type="NCBI Taxonomy" id="54767"/>
    <lineage>
        <taxon>Bacteria</taxon>
        <taxon>Pseudomonadati</taxon>
        <taxon>Thermodesulfobacteriota</taxon>
        <taxon>Desulfovibrionia</taxon>
        <taxon>Desulfovibrionales</taxon>
        <taxon>Desulfovibrionaceae</taxon>
        <taxon>Oceanidesulfovibrio</taxon>
    </lineage>
</organism>
<dbReference type="OrthoDB" id="5292153at2"/>